<feature type="transmembrane region" description="Helical" evidence="1">
    <location>
        <begin position="12"/>
        <end position="29"/>
    </location>
</feature>
<protein>
    <submittedName>
        <fullName evidence="2">Uncharacterized protein</fullName>
    </submittedName>
</protein>
<keyword evidence="1" id="KW-1133">Transmembrane helix</keyword>
<proteinExistence type="predicted"/>
<feature type="transmembrane region" description="Helical" evidence="1">
    <location>
        <begin position="49"/>
        <end position="73"/>
    </location>
</feature>
<reference evidence="2 3" key="1">
    <citation type="submission" date="2017-01" db="EMBL/GenBank/DDBJ databases">
        <title>Novel large sulfur bacteria in the metagenomes of groundwater-fed chemosynthetic microbial mats in the Lake Huron basin.</title>
        <authorList>
            <person name="Sharrar A.M."/>
            <person name="Flood B.E."/>
            <person name="Bailey J.V."/>
            <person name="Jones D.S."/>
            <person name="Biddanda B."/>
            <person name="Ruberg S.A."/>
            <person name="Marcus D.N."/>
            <person name="Dick G.J."/>
        </authorList>
    </citation>
    <scope>NUCLEOTIDE SEQUENCE [LARGE SCALE GENOMIC DNA]</scope>
    <source>
        <strain evidence="2">A8</strain>
    </source>
</reference>
<organism evidence="2 3">
    <name type="scientific">Thiothrix lacustris</name>
    <dbReference type="NCBI Taxonomy" id="525917"/>
    <lineage>
        <taxon>Bacteria</taxon>
        <taxon>Pseudomonadati</taxon>
        <taxon>Pseudomonadota</taxon>
        <taxon>Gammaproteobacteria</taxon>
        <taxon>Thiotrichales</taxon>
        <taxon>Thiotrichaceae</taxon>
        <taxon>Thiothrix</taxon>
    </lineage>
</organism>
<dbReference type="AlphaFoldDB" id="A0A1Y1QGN4"/>
<name>A0A1Y1QGN4_9GAMM</name>
<evidence type="ECO:0000256" key="1">
    <source>
        <dbReference type="SAM" id="Phobius"/>
    </source>
</evidence>
<comment type="caution">
    <text evidence="2">The sequence shown here is derived from an EMBL/GenBank/DDBJ whole genome shotgun (WGS) entry which is preliminary data.</text>
</comment>
<dbReference type="EMBL" id="MTEJ01000306">
    <property type="protein sequence ID" value="OQX05080.1"/>
    <property type="molecule type" value="Genomic_DNA"/>
</dbReference>
<dbReference type="Proteomes" id="UP000192491">
    <property type="component" value="Unassembled WGS sequence"/>
</dbReference>
<gene>
    <name evidence="2" type="ORF">BWK73_34540</name>
</gene>
<evidence type="ECO:0000313" key="3">
    <source>
        <dbReference type="Proteomes" id="UP000192491"/>
    </source>
</evidence>
<keyword evidence="1" id="KW-0472">Membrane</keyword>
<accession>A0A1Y1QGN4</accession>
<evidence type="ECO:0000313" key="2">
    <source>
        <dbReference type="EMBL" id="OQX05080.1"/>
    </source>
</evidence>
<keyword evidence="1" id="KW-0812">Transmembrane</keyword>
<sequence length="85" mass="9524">MGDYKQSWGRQVLGSWYFPVTLTVIGYITTRFGWLTGLGDAGFWWQVGWLAACWTLALWLWMILGAWLCIGCVGGMPMDGKGGEQ</sequence>